<sequence>MSGRHEKGVNVQVLIRCRGTEPVKPNLKLKSKPNKPVATCRRRPHSQNRMCLGIKLEGFTYGSIFKRDDGGSEREDRRVDLRYRFPTHIIYSSRSF</sequence>
<evidence type="ECO:0000256" key="1">
    <source>
        <dbReference type="SAM" id="MobiDB-lite"/>
    </source>
</evidence>
<organism evidence="2 3">
    <name type="scientific">Lactuca sativa</name>
    <name type="common">Garden lettuce</name>
    <dbReference type="NCBI Taxonomy" id="4236"/>
    <lineage>
        <taxon>Eukaryota</taxon>
        <taxon>Viridiplantae</taxon>
        <taxon>Streptophyta</taxon>
        <taxon>Embryophyta</taxon>
        <taxon>Tracheophyta</taxon>
        <taxon>Spermatophyta</taxon>
        <taxon>Magnoliopsida</taxon>
        <taxon>eudicotyledons</taxon>
        <taxon>Gunneridae</taxon>
        <taxon>Pentapetalae</taxon>
        <taxon>asterids</taxon>
        <taxon>campanulids</taxon>
        <taxon>Asterales</taxon>
        <taxon>Asteraceae</taxon>
        <taxon>Cichorioideae</taxon>
        <taxon>Cichorieae</taxon>
        <taxon>Lactucinae</taxon>
        <taxon>Lactuca</taxon>
    </lineage>
</organism>
<feature type="region of interest" description="Disordered" evidence="1">
    <location>
        <begin position="24"/>
        <end position="43"/>
    </location>
</feature>
<dbReference type="Proteomes" id="UP000235145">
    <property type="component" value="Unassembled WGS sequence"/>
</dbReference>
<reference evidence="2 3" key="1">
    <citation type="journal article" date="2017" name="Nat. Commun.">
        <title>Genome assembly with in vitro proximity ligation data and whole-genome triplication in lettuce.</title>
        <authorList>
            <person name="Reyes-Chin-Wo S."/>
            <person name="Wang Z."/>
            <person name="Yang X."/>
            <person name="Kozik A."/>
            <person name="Arikit S."/>
            <person name="Song C."/>
            <person name="Xia L."/>
            <person name="Froenicke L."/>
            <person name="Lavelle D.O."/>
            <person name="Truco M.J."/>
            <person name="Xia R."/>
            <person name="Zhu S."/>
            <person name="Xu C."/>
            <person name="Xu H."/>
            <person name="Xu X."/>
            <person name="Cox K."/>
            <person name="Korf I."/>
            <person name="Meyers B.C."/>
            <person name="Michelmore R.W."/>
        </authorList>
    </citation>
    <scope>NUCLEOTIDE SEQUENCE [LARGE SCALE GENOMIC DNA]</scope>
    <source>
        <strain evidence="3">cv. Salinas</strain>
        <tissue evidence="2">Seedlings</tissue>
    </source>
</reference>
<protein>
    <submittedName>
        <fullName evidence="2">Uncharacterized protein</fullName>
    </submittedName>
</protein>
<evidence type="ECO:0000313" key="3">
    <source>
        <dbReference type="Proteomes" id="UP000235145"/>
    </source>
</evidence>
<comment type="caution">
    <text evidence="2">The sequence shown here is derived from an EMBL/GenBank/DDBJ whole genome shotgun (WGS) entry which is preliminary data.</text>
</comment>
<keyword evidence="3" id="KW-1185">Reference proteome</keyword>
<gene>
    <name evidence="2" type="ORF">LSAT_V11C600314640</name>
</gene>
<name>A0A9R1V769_LACSA</name>
<proteinExistence type="predicted"/>
<evidence type="ECO:0000313" key="2">
    <source>
        <dbReference type="EMBL" id="KAJ0200653.1"/>
    </source>
</evidence>
<dbReference type="AlphaFoldDB" id="A0A9R1V769"/>
<accession>A0A9R1V769</accession>
<dbReference type="EMBL" id="NBSK02000006">
    <property type="protein sequence ID" value="KAJ0200653.1"/>
    <property type="molecule type" value="Genomic_DNA"/>
</dbReference>